<proteinExistence type="predicted"/>
<protein>
    <submittedName>
        <fullName evidence="2">Uncharacterized protein</fullName>
    </submittedName>
</protein>
<keyword evidence="1" id="KW-0732">Signal</keyword>
<organism evidence="2 3">
    <name type="scientific">Burkholderia singularis</name>
    <dbReference type="NCBI Taxonomy" id="1503053"/>
    <lineage>
        <taxon>Bacteria</taxon>
        <taxon>Pseudomonadati</taxon>
        <taxon>Pseudomonadota</taxon>
        <taxon>Betaproteobacteria</taxon>
        <taxon>Burkholderiales</taxon>
        <taxon>Burkholderiaceae</taxon>
        <taxon>Burkholderia</taxon>
        <taxon>pseudomallei group</taxon>
    </lineage>
</organism>
<reference evidence="2 3" key="1">
    <citation type="submission" date="2017-04" db="EMBL/GenBank/DDBJ databases">
        <authorList>
            <person name="Afonso C.L."/>
            <person name="Miller P.J."/>
            <person name="Scott M.A."/>
            <person name="Spackman E."/>
            <person name="Goraichik I."/>
            <person name="Dimitrov K.M."/>
            <person name="Suarez D.L."/>
            <person name="Swayne D.E."/>
        </authorList>
    </citation>
    <scope>NUCLEOTIDE SEQUENCE [LARGE SCALE GENOMIC DNA]</scope>
    <source>
        <strain evidence="2">LMG 28154</strain>
    </source>
</reference>
<dbReference type="Proteomes" id="UP000198460">
    <property type="component" value="Unassembled WGS sequence"/>
</dbReference>
<dbReference type="RefSeq" id="WP_125910535.1">
    <property type="nucleotide sequence ID" value="NZ_LOWA01000056.1"/>
</dbReference>
<dbReference type="AlphaFoldDB" id="A0A238H3L8"/>
<feature type="signal peptide" evidence="1">
    <location>
        <begin position="1"/>
        <end position="21"/>
    </location>
</feature>
<evidence type="ECO:0000313" key="3">
    <source>
        <dbReference type="Proteomes" id="UP000198460"/>
    </source>
</evidence>
<sequence length="96" mass="10131">MLLAIMFGFCVVCAAAGGAVARFVWPLPAASCPAIPPGDVLQAELVRAQLALTQERASKATIQHLADASAAELAHLKNDLRVLRSVARPRDASARR</sequence>
<dbReference type="EMBL" id="FXAN01000045">
    <property type="protein sequence ID" value="SMF99840.1"/>
    <property type="molecule type" value="Genomic_DNA"/>
</dbReference>
<accession>A0A238H3L8</accession>
<evidence type="ECO:0000256" key="1">
    <source>
        <dbReference type="SAM" id="SignalP"/>
    </source>
</evidence>
<feature type="chain" id="PRO_5012759981" evidence="1">
    <location>
        <begin position="22"/>
        <end position="96"/>
    </location>
</feature>
<name>A0A238H3L8_9BURK</name>
<gene>
    <name evidence="2" type="ORF">BSIN_3027</name>
</gene>
<evidence type="ECO:0000313" key="2">
    <source>
        <dbReference type="EMBL" id="SMF99840.1"/>
    </source>
</evidence>